<reference evidence="2 3" key="1">
    <citation type="journal article" date="2024" name="bioRxiv">
        <title>A reference genome for Trichogramma kaykai: A tiny desert-dwelling parasitoid wasp with competing sex-ratio distorters.</title>
        <authorList>
            <person name="Culotta J."/>
            <person name="Lindsey A.R."/>
        </authorList>
    </citation>
    <scope>NUCLEOTIDE SEQUENCE [LARGE SCALE GENOMIC DNA]</scope>
    <source>
        <strain evidence="2 3">KSX58</strain>
    </source>
</reference>
<organism evidence="2 3">
    <name type="scientific">Trichogramma kaykai</name>
    <dbReference type="NCBI Taxonomy" id="54128"/>
    <lineage>
        <taxon>Eukaryota</taxon>
        <taxon>Metazoa</taxon>
        <taxon>Ecdysozoa</taxon>
        <taxon>Arthropoda</taxon>
        <taxon>Hexapoda</taxon>
        <taxon>Insecta</taxon>
        <taxon>Pterygota</taxon>
        <taxon>Neoptera</taxon>
        <taxon>Endopterygota</taxon>
        <taxon>Hymenoptera</taxon>
        <taxon>Apocrita</taxon>
        <taxon>Proctotrupomorpha</taxon>
        <taxon>Chalcidoidea</taxon>
        <taxon>Trichogrammatidae</taxon>
        <taxon>Trichogramma</taxon>
    </lineage>
</organism>
<dbReference type="AlphaFoldDB" id="A0ABD2XJQ2"/>
<evidence type="ECO:0000256" key="1">
    <source>
        <dbReference type="SAM" id="SignalP"/>
    </source>
</evidence>
<dbReference type="Proteomes" id="UP001627154">
    <property type="component" value="Unassembled WGS sequence"/>
</dbReference>
<dbReference type="EMBL" id="JBJJXI010000022">
    <property type="protein sequence ID" value="KAL3405028.1"/>
    <property type="molecule type" value="Genomic_DNA"/>
</dbReference>
<name>A0ABD2XJQ2_9HYME</name>
<keyword evidence="1" id="KW-0732">Signal</keyword>
<comment type="caution">
    <text evidence="2">The sequence shown here is derived from an EMBL/GenBank/DDBJ whole genome shotgun (WGS) entry which is preliminary data.</text>
</comment>
<feature type="signal peptide" evidence="1">
    <location>
        <begin position="1"/>
        <end position="27"/>
    </location>
</feature>
<protein>
    <submittedName>
        <fullName evidence="2">Uncharacterized protein</fullName>
    </submittedName>
</protein>
<accession>A0ABD2XJQ2</accession>
<evidence type="ECO:0000313" key="3">
    <source>
        <dbReference type="Proteomes" id="UP001627154"/>
    </source>
</evidence>
<keyword evidence="3" id="KW-1185">Reference proteome</keyword>
<evidence type="ECO:0000313" key="2">
    <source>
        <dbReference type="EMBL" id="KAL3405028.1"/>
    </source>
</evidence>
<proteinExistence type="predicted"/>
<sequence>MSKLDERSKFRALIVLCYLLLLLLIRSIQIPTGVDGGSASIIRASEKVQKKEEEKLCSSLFDDKYTLQQTIRARRLPKRARIARKARKSLGIQFLPLCSQQLCEQL</sequence>
<gene>
    <name evidence="2" type="ORF">TKK_002663</name>
</gene>
<feature type="chain" id="PRO_5044751300" evidence="1">
    <location>
        <begin position="28"/>
        <end position="106"/>
    </location>
</feature>